<dbReference type="VEuPathDB" id="PlasmoDB:PocGH01_00062100"/>
<evidence type="ECO:0000256" key="2">
    <source>
        <dbReference type="SAM" id="Phobius"/>
    </source>
</evidence>
<feature type="transmembrane region" description="Helical" evidence="2">
    <location>
        <begin position="500"/>
        <end position="532"/>
    </location>
</feature>
<sequence length="548" mass="64646">MCMLPFFTKPILFIISIWALPYATSESTYNTLWDINHEEKERTFDFIANRSLADIGNKFNKRSDDVYARSSIGQENNKYADSKNLGKYVNTHLNNIHHADYEGKDFAVFHGNNYPSFQRTNHESYQTSEDSSDDEDELSFRNSRSNDPGAPHSRRSGSRSSTHSKYHPINLGASYNFSDPDAYYPWVPEVRNTNFAPTHQDNFLEAHYRRRNSNYFNFPEDDSGRGDSNDFYFPEDDSGRGAFNDFYFPEDDSSRGAFNDFNFPEDYSRRGDFDDFNFPATHSRGGVSHQFDLPEIHHSNRSSFYSSNRQSGNKGNRQNVHQGNFPDIYFSPVEDTDFSFFERSNYPSSFNRKDYSFDGNIHDPNFENYNFSFYEDEDDLFFQDNLPSVENTGYLVTENNNSYNFYEDGMNYRDYYDDYNFNENNNDNFFNLDNEYAITLKSGHPSHGRKYYTFRKSTDYDKFKGELMRRRKHKNDKRLEKYFKKYDVNLTRKLPFLSTLFFIGSIAFSAVNYIVAPIICSTLSFILTSYYIKKIKGKKKKQKRLRYY</sequence>
<name>A0A1C3KR45_PLAOA</name>
<evidence type="ECO:0000313" key="4">
    <source>
        <dbReference type="EMBL" id="SBT76573.1"/>
    </source>
</evidence>
<feature type="compositionally biased region" description="Basic residues" evidence="1">
    <location>
        <begin position="152"/>
        <end position="166"/>
    </location>
</feature>
<gene>
    <name evidence="4" type="primary">PowCR01_080006900</name>
    <name evidence="4" type="ORF">POWCR01_080006900</name>
</gene>
<evidence type="ECO:0000256" key="1">
    <source>
        <dbReference type="SAM" id="MobiDB-lite"/>
    </source>
</evidence>
<dbReference type="OrthoDB" id="387540at2759"/>
<dbReference type="VEuPathDB" id="PlasmoDB:POWCR01_080006900"/>
<dbReference type="Proteomes" id="UP000243200">
    <property type="component" value="Chromosome 8"/>
</dbReference>
<accession>A0A1C3KR45</accession>
<feature type="chain" id="PRO_5008678004" description="Pv-fam-d protein" evidence="3">
    <location>
        <begin position="26"/>
        <end position="548"/>
    </location>
</feature>
<proteinExistence type="predicted"/>
<reference evidence="4 5" key="1">
    <citation type="submission" date="2016-06" db="EMBL/GenBank/DDBJ databases">
        <authorList>
            <consortium name="Pathogen Informatics"/>
        </authorList>
    </citation>
    <scope>NUCLEOTIDE SEQUENCE [LARGE SCALE GENOMIC DNA]</scope>
    <source>
        <strain evidence="4">PowCR01</strain>
    </source>
</reference>
<evidence type="ECO:0000313" key="5">
    <source>
        <dbReference type="Proteomes" id="UP000243200"/>
    </source>
</evidence>
<feature type="region of interest" description="Disordered" evidence="1">
    <location>
        <begin position="302"/>
        <end position="325"/>
    </location>
</feature>
<feature type="region of interest" description="Disordered" evidence="1">
    <location>
        <begin position="117"/>
        <end position="171"/>
    </location>
</feature>
<feature type="signal peptide" evidence="3">
    <location>
        <begin position="1"/>
        <end position="25"/>
    </location>
</feature>
<dbReference type="AlphaFoldDB" id="A0A1C3KR45"/>
<keyword evidence="2" id="KW-1133">Transmembrane helix</keyword>
<feature type="compositionally biased region" description="Polar residues" evidence="1">
    <location>
        <begin position="117"/>
        <end position="127"/>
    </location>
</feature>
<keyword evidence="2" id="KW-0812">Transmembrane</keyword>
<evidence type="ECO:0000256" key="3">
    <source>
        <dbReference type="SAM" id="SignalP"/>
    </source>
</evidence>
<dbReference type="EMBL" id="LT594512">
    <property type="protein sequence ID" value="SBT76573.1"/>
    <property type="molecule type" value="Genomic_DNA"/>
</dbReference>
<protein>
    <recommendedName>
        <fullName evidence="6">Pv-fam-d protein</fullName>
    </recommendedName>
</protein>
<keyword evidence="3" id="KW-0732">Signal</keyword>
<keyword evidence="2" id="KW-0472">Membrane</keyword>
<feature type="compositionally biased region" description="Polar residues" evidence="1">
    <location>
        <begin position="302"/>
        <end position="322"/>
    </location>
</feature>
<organism evidence="4 5">
    <name type="scientific">Plasmodium ovale</name>
    <name type="common">malaria parasite P. ovale</name>
    <dbReference type="NCBI Taxonomy" id="36330"/>
    <lineage>
        <taxon>Eukaryota</taxon>
        <taxon>Sar</taxon>
        <taxon>Alveolata</taxon>
        <taxon>Apicomplexa</taxon>
        <taxon>Aconoidasida</taxon>
        <taxon>Haemosporida</taxon>
        <taxon>Plasmodiidae</taxon>
        <taxon>Plasmodium</taxon>
        <taxon>Plasmodium (Plasmodium)</taxon>
    </lineage>
</organism>
<evidence type="ECO:0008006" key="6">
    <source>
        <dbReference type="Google" id="ProtNLM"/>
    </source>
</evidence>